<sequence>MNSIPPLTLKLLWAAAASLLLALLPDALLMHLLLWPLNVFGADGSAGGVLGNFMPWQLVTHLFVNLGGKLIFIALTLYFFGGLMLETWWGARRYGLFLLACAIGATLLQFLASTLAYGAGLGGYQATAGADGVMYGILFACAYIAPNQQVMLILPPIPMKLKTLVIVMCALSLAFGLWNEGLVSQFGFLGGLLAAWLHIRYWRGEPPFGKRRKDSKPEKKKNHLRIVH</sequence>
<feature type="transmembrane region" description="Helical" evidence="6">
    <location>
        <begin position="161"/>
        <end position="178"/>
    </location>
</feature>
<evidence type="ECO:0000259" key="7">
    <source>
        <dbReference type="Pfam" id="PF01694"/>
    </source>
</evidence>
<dbReference type="eggNOG" id="COG0705">
    <property type="taxonomic scope" value="Bacteria"/>
</dbReference>
<dbReference type="Gene3D" id="1.20.1540.10">
    <property type="entry name" value="Rhomboid-like"/>
    <property type="match status" value="1"/>
</dbReference>
<dbReference type="InterPro" id="IPR022764">
    <property type="entry name" value="Peptidase_S54_rhomboid_dom"/>
</dbReference>
<dbReference type="RefSeq" id="WP_022969074.1">
    <property type="nucleotide sequence ID" value="NZ_ATVD01000002.1"/>
</dbReference>
<organism evidence="8 9">
    <name type="scientific">Arenimonas oryziterrae DSM 21050 = YC6267</name>
    <dbReference type="NCBI Taxonomy" id="1121015"/>
    <lineage>
        <taxon>Bacteria</taxon>
        <taxon>Pseudomonadati</taxon>
        <taxon>Pseudomonadota</taxon>
        <taxon>Gammaproteobacteria</taxon>
        <taxon>Lysobacterales</taxon>
        <taxon>Lysobacteraceae</taxon>
        <taxon>Arenimonas</taxon>
    </lineage>
</organism>
<feature type="transmembrane region" description="Helical" evidence="6">
    <location>
        <begin position="65"/>
        <end position="85"/>
    </location>
</feature>
<evidence type="ECO:0000256" key="3">
    <source>
        <dbReference type="ARBA" id="ARBA00022989"/>
    </source>
</evidence>
<keyword evidence="9" id="KW-1185">Reference proteome</keyword>
<dbReference type="InterPro" id="IPR013861">
    <property type="entry name" value="TMEM115/Pdh1/Rbl19"/>
</dbReference>
<gene>
    <name evidence="8" type="ORF">N789_02485</name>
</gene>
<dbReference type="GO" id="GO:0016020">
    <property type="term" value="C:membrane"/>
    <property type="evidence" value="ECO:0007669"/>
    <property type="project" value="UniProtKB-SubCell"/>
</dbReference>
<evidence type="ECO:0000256" key="2">
    <source>
        <dbReference type="ARBA" id="ARBA00022692"/>
    </source>
</evidence>
<feature type="region of interest" description="Disordered" evidence="5">
    <location>
        <begin position="209"/>
        <end position="228"/>
    </location>
</feature>
<dbReference type="Proteomes" id="UP000029385">
    <property type="component" value="Unassembled WGS sequence"/>
</dbReference>
<evidence type="ECO:0000256" key="4">
    <source>
        <dbReference type="ARBA" id="ARBA00023136"/>
    </source>
</evidence>
<comment type="subcellular location">
    <subcellularLocation>
        <location evidence="1">Membrane</location>
        <topology evidence="1">Multi-pass membrane protein</topology>
    </subcellularLocation>
</comment>
<dbReference type="InterPro" id="IPR035952">
    <property type="entry name" value="Rhomboid-like_sf"/>
</dbReference>
<reference evidence="8 9" key="1">
    <citation type="submission" date="2013-09" db="EMBL/GenBank/DDBJ databases">
        <title>Genome sequencing of Arenimonas oryziterrae.</title>
        <authorList>
            <person name="Chen F."/>
            <person name="Wang G."/>
        </authorList>
    </citation>
    <scope>NUCLEOTIDE SEQUENCE [LARGE SCALE GENOMIC DNA]</scope>
    <source>
        <strain evidence="8 9">YC6267</strain>
    </source>
</reference>
<dbReference type="STRING" id="1121015.GCA_000420545_01442"/>
<name>A0A091AZQ2_9GAMM</name>
<dbReference type="OrthoDB" id="9814037at2"/>
<dbReference type="PATRIC" id="fig|1121015.4.peg.490"/>
<dbReference type="PANTHER" id="PTHR13377:SF3">
    <property type="entry name" value="TRANSMEMBRANE PROTEIN 115"/>
    <property type="match status" value="1"/>
</dbReference>
<evidence type="ECO:0000256" key="5">
    <source>
        <dbReference type="SAM" id="MobiDB-lite"/>
    </source>
</evidence>
<keyword evidence="4 6" id="KW-0472">Membrane</keyword>
<proteinExistence type="predicted"/>
<keyword evidence="2 6" id="KW-0812">Transmembrane</keyword>
<keyword evidence="3 6" id="KW-1133">Transmembrane helix</keyword>
<feature type="transmembrane region" description="Helical" evidence="6">
    <location>
        <begin position="184"/>
        <end position="202"/>
    </location>
</feature>
<dbReference type="GO" id="GO:0006890">
    <property type="term" value="P:retrograde vesicle-mediated transport, Golgi to endoplasmic reticulum"/>
    <property type="evidence" value="ECO:0007669"/>
    <property type="project" value="InterPro"/>
</dbReference>
<feature type="transmembrane region" description="Helical" evidence="6">
    <location>
        <begin position="97"/>
        <end position="120"/>
    </location>
</feature>
<dbReference type="SUPFAM" id="SSF144091">
    <property type="entry name" value="Rhomboid-like"/>
    <property type="match status" value="1"/>
</dbReference>
<evidence type="ECO:0000256" key="6">
    <source>
        <dbReference type="SAM" id="Phobius"/>
    </source>
</evidence>
<dbReference type="AlphaFoldDB" id="A0A091AZQ2"/>
<comment type="caution">
    <text evidence="8">The sequence shown here is derived from an EMBL/GenBank/DDBJ whole genome shotgun (WGS) entry which is preliminary data.</text>
</comment>
<feature type="domain" description="Peptidase S54 rhomboid" evidence="7">
    <location>
        <begin position="54"/>
        <end position="197"/>
    </location>
</feature>
<dbReference type="Pfam" id="PF01694">
    <property type="entry name" value="Rhomboid"/>
    <property type="match status" value="1"/>
</dbReference>
<evidence type="ECO:0000256" key="1">
    <source>
        <dbReference type="ARBA" id="ARBA00004141"/>
    </source>
</evidence>
<evidence type="ECO:0000313" key="9">
    <source>
        <dbReference type="Proteomes" id="UP000029385"/>
    </source>
</evidence>
<feature type="transmembrane region" description="Helical" evidence="6">
    <location>
        <begin position="132"/>
        <end position="154"/>
    </location>
</feature>
<dbReference type="GO" id="GO:0004252">
    <property type="term" value="F:serine-type endopeptidase activity"/>
    <property type="evidence" value="ECO:0007669"/>
    <property type="project" value="InterPro"/>
</dbReference>
<dbReference type="EMBL" id="AVCI01000001">
    <property type="protein sequence ID" value="KFN44906.1"/>
    <property type="molecule type" value="Genomic_DNA"/>
</dbReference>
<evidence type="ECO:0000313" key="8">
    <source>
        <dbReference type="EMBL" id="KFN44906.1"/>
    </source>
</evidence>
<protein>
    <recommendedName>
        <fullName evidence="7">Peptidase S54 rhomboid domain-containing protein</fullName>
    </recommendedName>
</protein>
<dbReference type="PANTHER" id="PTHR13377">
    <property type="entry name" value="PLACENTAL PROTEIN 6"/>
    <property type="match status" value="1"/>
</dbReference>
<accession>A0A091AZQ2</accession>